<evidence type="ECO:0000256" key="1">
    <source>
        <dbReference type="SAM" id="SignalP"/>
    </source>
</evidence>
<dbReference type="Proteomes" id="UP001445335">
    <property type="component" value="Unassembled WGS sequence"/>
</dbReference>
<proteinExistence type="predicted"/>
<keyword evidence="3" id="KW-1185">Reference proteome</keyword>
<accession>A0AAW1QKG2</accession>
<keyword evidence="1" id="KW-0732">Signal</keyword>
<feature type="signal peptide" evidence="1">
    <location>
        <begin position="1"/>
        <end position="17"/>
    </location>
</feature>
<comment type="caution">
    <text evidence="2">The sequence shown here is derived from an EMBL/GenBank/DDBJ whole genome shotgun (WGS) entry which is preliminary data.</text>
</comment>
<sequence length="422" mass="41858">MKYIWCLLLACAAVSQAATSRAAAARRALHASEALSPGPGSSAPLSGHADAPAAAVAGAEADAASTQTGAGGRDAGHSGLFDYKQMGAALAQLILLQESTADKADKGLFALMNHTAYELARLTGPPPQPPQNTTLVRFRPPVLVYNSTDMGTMTLDVAANLAERAKTTAAKATAAAQSGGGSGLFDFLGGLLRGNSSDAVAEKPGSDALLHGAQNLLGNDTLNTLGAAVFPFILVAPIGINYAKAAVLIMPRAGLVAPVLFNIQDSLLHVEALAMDVSPRLINIEPTLIRLGGALAALGGREGVVNIAPSLISMAGAVTNVVPGKACNSVKVDPDLIKIQGAGNLVIDRGPKQQKSVLHGPISSTTIKGQDVGGGPMGGAGGAGGSGGVLGGGGGSAMGGGGVGMGSILDFAKQVISDDASG</sequence>
<dbReference type="EMBL" id="JALJOU010000095">
    <property type="protein sequence ID" value="KAK9821905.1"/>
    <property type="molecule type" value="Genomic_DNA"/>
</dbReference>
<organism evidence="2 3">
    <name type="scientific">Elliptochloris bilobata</name>
    <dbReference type="NCBI Taxonomy" id="381761"/>
    <lineage>
        <taxon>Eukaryota</taxon>
        <taxon>Viridiplantae</taxon>
        <taxon>Chlorophyta</taxon>
        <taxon>core chlorophytes</taxon>
        <taxon>Trebouxiophyceae</taxon>
        <taxon>Trebouxiophyceae incertae sedis</taxon>
        <taxon>Elliptochloris clade</taxon>
        <taxon>Elliptochloris</taxon>
    </lineage>
</organism>
<evidence type="ECO:0000313" key="2">
    <source>
        <dbReference type="EMBL" id="KAK9821905.1"/>
    </source>
</evidence>
<name>A0AAW1QKG2_9CHLO</name>
<evidence type="ECO:0000313" key="3">
    <source>
        <dbReference type="Proteomes" id="UP001445335"/>
    </source>
</evidence>
<feature type="chain" id="PRO_5043878456" evidence="1">
    <location>
        <begin position="18"/>
        <end position="422"/>
    </location>
</feature>
<reference evidence="2 3" key="1">
    <citation type="journal article" date="2024" name="Nat. Commun.">
        <title>Phylogenomics reveals the evolutionary origins of lichenization in chlorophyte algae.</title>
        <authorList>
            <person name="Puginier C."/>
            <person name="Libourel C."/>
            <person name="Otte J."/>
            <person name="Skaloud P."/>
            <person name="Haon M."/>
            <person name="Grisel S."/>
            <person name="Petersen M."/>
            <person name="Berrin J.G."/>
            <person name="Delaux P.M."/>
            <person name="Dal Grande F."/>
            <person name="Keller J."/>
        </authorList>
    </citation>
    <scope>NUCLEOTIDE SEQUENCE [LARGE SCALE GENOMIC DNA]</scope>
    <source>
        <strain evidence="2 3">SAG 245.80</strain>
    </source>
</reference>
<gene>
    <name evidence="2" type="ORF">WJX81_000474</name>
</gene>
<dbReference type="AlphaFoldDB" id="A0AAW1QKG2"/>
<protein>
    <submittedName>
        <fullName evidence="2">Uncharacterized protein</fullName>
    </submittedName>
</protein>